<dbReference type="AlphaFoldDB" id="A0A7W5ZN85"/>
<reference evidence="2 3" key="1">
    <citation type="submission" date="2020-08" db="EMBL/GenBank/DDBJ databases">
        <title>Genomic Encyclopedia of Type Strains, Phase IV (KMG-IV): sequencing the most valuable type-strain genomes for metagenomic binning, comparative biology and taxonomic classification.</title>
        <authorList>
            <person name="Goeker M."/>
        </authorList>
    </citation>
    <scope>NUCLEOTIDE SEQUENCE [LARGE SCALE GENOMIC DNA]</scope>
    <source>
        <strain evidence="2 3">DSM 17976</strain>
    </source>
</reference>
<evidence type="ECO:0000313" key="2">
    <source>
        <dbReference type="EMBL" id="MBB3838752.1"/>
    </source>
</evidence>
<accession>A0A7W5ZN85</accession>
<name>A0A7W5ZN85_9BACT</name>
<feature type="signal peptide" evidence="1">
    <location>
        <begin position="1"/>
        <end position="19"/>
    </location>
</feature>
<keyword evidence="3" id="KW-1185">Reference proteome</keyword>
<evidence type="ECO:0000313" key="3">
    <source>
        <dbReference type="Proteomes" id="UP000541352"/>
    </source>
</evidence>
<gene>
    <name evidence="2" type="ORF">FHS57_002758</name>
</gene>
<comment type="caution">
    <text evidence="2">The sequence shown here is derived from an EMBL/GenBank/DDBJ whole genome shotgun (WGS) entry which is preliminary data.</text>
</comment>
<sequence length="83" mass="8991">MKAITFAAVLCLLSSSAFSIGRPHNVFATRKAMQEASQVKKDVVPQRSLLKEVTQQAQNGAEGTRQAVSTVTKIVRFLTTLAD</sequence>
<evidence type="ECO:0000256" key="1">
    <source>
        <dbReference type="SAM" id="SignalP"/>
    </source>
</evidence>
<dbReference type="EMBL" id="JACIBY010000005">
    <property type="protein sequence ID" value="MBB3838752.1"/>
    <property type="molecule type" value="Genomic_DNA"/>
</dbReference>
<feature type="chain" id="PRO_5031315665" evidence="1">
    <location>
        <begin position="20"/>
        <end position="83"/>
    </location>
</feature>
<proteinExistence type="predicted"/>
<organism evidence="2 3">
    <name type="scientific">Runella defluvii</name>
    <dbReference type="NCBI Taxonomy" id="370973"/>
    <lineage>
        <taxon>Bacteria</taxon>
        <taxon>Pseudomonadati</taxon>
        <taxon>Bacteroidota</taxon>
        <taxon>Cytophagia</taxon>
        <taxon>Cytophagales</taxon>
        <taxon>Spirosomataceae</taxon>
        <taxon>Runella</taxon>
    </lineage>
</organism>
<protein>
    <submittedName>
        <fullName evidence="2">Uncharacterized protein</fullName>
    </submittedName>
</protein>
<keyword evidence="1" id="KW-0732">Signal</keyword>
<dbReference type="RefSeq" id="WP_183974453.1">
    <property type="nucleotide sequence ID" value="NZ_JACIBY010000005.1"/>
</dbReference>
<dbReference type="Proteomes" id="UP000541352">
    <property type="component" value="Unassembled WGS sequence"/>
</dbReference>